<feature type="binding site" evidence="2">
    <location>
        <position position="137"/>
    </location>
    <ligand>
        <name>ATP</name>
        <dbReference type="ChEBI" id="CHEBI:30616"/>
    </ligand>
</feature>
<dbReference type="EMBL" id="JACIJI010000001">
    <property type="protein sequence ID" value="MBB5718349.1"/>
    <property type="molecule type" value="Genomic_DNA"/>
</dbReference>
<feature type="binding site" evidence="2">
    <location>
        <begin position="112"/>
        <end position="113"/>
    </location>
    <ligand>
        <name>ATP</name>
        <dbReference type="ChEBI" id="CHEBI:30616"/>
    </ligand>
</feature>
<dbReference type="InterPro" id="IPR006283">
    <property type="entry name" value="ThiL-like"/>
</dbReference>
<evidence type="ECO:0000256" key="2">
    <source>
        <dbReference type="HAMAP-Rule" id="MF_02128"/>
    </source>
</evidence>
<feature type="binding site" evidence="2">
    <location>
        <position position="68"/>
    </location>
    <ligand>
        <name>Mg(2+)</name>
        <dbReference type="ChEBI" id="CHEBI:18420"/>
        <label>3</label>
    </ligand>
</feature>
<dbReference type="PANTHER" id="PTHR30270:SF0">
    <property type="entry name" value="THIAMINE-MONOPHOSPHATE KINASE"/>
    <property type="match status" value="1"/>
</dbReference>
<dbReference type="GO" id="GO:0000287">
    <property type="term" value="F:magnesium ion binding"/>
    <property type="evidence" value="ECO:0007669"/>
    <property type="project" value="UniProtKB-UniRule"/>
</dbReference>
<keyword evidence="2" id="KW-0479">Metal-binding</keyword>
<dbReference type="InterPro" id="IPR016188">
    <property type="entry name" value="PurM-like_N"/>
</dbReference>
<dbReference type="GO" id="GO:0005524">
    <property type="term" value="F:ATP binding"/>
    <property type="evidence" value="ECO:0007669"/>
    <property type="project" value="UniProtKB-UniRule"/>
</dbReference>
<comment type="catalytic activity">
    <reaction evidence="2">
        <text>thiamine phosphate + ATP = thiamine diphosphate + ADP</text>
        <dbReference type="Rhea" id="RHEA:15913"/>
        <dbReference type="ChEBI" id="CHEBI:30616"/>
        <dbReference type="ChEBI" id="CHEBI:37575"/>
        <dbReference type="ChEBI" id="CHEBI:58937"/>
        <dbReference type="ChEBI" id="CHEBI:456216"/>
        <dbReference type="EC" id="2.7.4.16"/>
    </reaction>
</comment>
<dbReference type="GO" id="GO:0009228">
    <property type="term" value="P:thiamine biosynthetic process"/>
    <property type="evidence" value="ECO:0007669"/>
    <property type="project" value="UniProtKB-KW"/>
</dbReference>
<gene>
    <name evidence="2" type="primary">thiL</name>
    <name evidence="5" type="ORF">FHR23_001256</name>
</gene>
<comment type="miscellaneous">
    <text evidence="2">Reaction mechanism of ThiL seems to utilize a direct, inline transfer of the gamma-phosphate of ATP to TMP rather than a phosphorylated enzyme intermediate.</text>
</comment>
<keyword evidence="6" id="KW-1185">Reference proteome</keyword>
<evidence type="ECO:0000256" key="1">
    <source>
        <dbReference type="ARBA" id="ARBA00022977"/>
    </source>
</evidence>
<feature type="domain" description="PurM-like C-terminal" evidence="4">
    <location>
        <begin position="141"/>
        <end position="274"/>
    </location>
</feature>
<evidence type="ECO:0000313" key="6">
    <source>
        <dbReference type="Proteomes" id="UP000554342"/>
    </source>
</evidence>
<dbReference type="InterPro" id="IPR010918">
    <property type="entry name" value="PurM-like_C_dom"/>
</dbReference>
<dbReference type="PIRSF" id="PIRSF005303">
    <property type="entry name" value="Thiam_monoph_kin"/>
    <property type="match status" value="1"/>
</dbReference>
<organism evidence="5 6">
    <name type="scientific">Stakelama sediminis</name>
    <dbReference type="NCBI Taxonomy" id="463200"/>
    <lineage>
        <taxon>Bacteria</taxon>
        <taxon>Pseudomonadati</taxon>
        <taxon>Pseudomonadota</taxon>
        <taxon>Alphaproteobacteria</taxon>
        <taxon>Sphingomonadales</taxon>
        <taxon>Sphingomonadaceae</taxon>
        <taxon>Stakelama</taxon>
    </lineage>
</organism>
<dbReference type="UniPathway" id="UPA00060">
    <property type="reaction ID" value="UER00142"/>
</dbReference>
<accession>A0A840YXU0</accession>
<dbReference type="InterPro" id="IPR036921">
    <property type="entry name" value="PurM-like_N_sf"/>
</dbReference>
<dbReference type="Proteomes" id="UP000554342">
    <property type="component" value="Unassembled WGS sequence"/>
</dbReference>
<name>A0A840YXU0_9SPHN</name>
<reference evidence="5 6" key="1">
    <citation type="submission" date="2020-08" db="EMBL/GenBank/DDBJ databases">
        <title>Genomic Encyclopedia of Type Strains, Phase IV (KMG-IV): sequencing the most valuable type-strain genomes for metagenomic binning, comparative biology and taxonomic classification.</title>
        <authorList>
            <person name="Goeker M."/>
        </authorList>
    </citation>
    <scope>NUCLEOTIDE SEQUENCE [LARGE SCALE GENOMIC DNA]</scope>
    <source>
        <strain evidence="5 6">DSM 27203</strain>
    </source>
</reference>
<proteinExistence type="inferred from homology"/>
<feature type="binding site" evidence="2">
    <location>
        <position position="25"/>
    </location>
    <ligand>
        <name>Mg(2+)</name>
        <dbReference type="ChEBI" id="CHEBI:18420"/>
        <label>4</label>
    </ligand>
</feature>
<feature type="binding site" evidence="2">
    <location>
        <position position="249"/>
    </location>
    <ligand>
        <name>substrate</name>
    </ligand>
</feature>
<feature type="binding site" evidence="2">
    <location>
        <position position="68"/>
    </location>
    <ligand>
        <name>Mg(2+)</name>
        <dbReference type="ChEBI" id="CHEBI:18420"/>
        <label>2</label>
    </ligand>
</feature>
<dbReference type="NCBIfam" id="TIGR01379">
    <property type="entry name" value="thiL"/>
    <property type="match status" value="1"/>
</dbReference>
<feature type="binding site" evidence="2">
    <location>
        <position position="113"/>
    </location>
    <ligand>
        <name>Mg(2+)</name>
        <dbReference type="ChEBI" id="CHEBI:18420"/>
        <label>1</label>
    </ligand>
</feature>
<comment type="caution">
    <text evidence="5">The sequence shown here is derived from an EMBL/GenBank/DDBJ whole genome shotgun (WGS) entry which is preliminary data.</text>
</comment>
<keyword evidence="2 5" id="KW-0808">Transferase</keyword>
<keyword evidence="2 5" id="KW-0418">Kinase</keyword>
<feature type="binding site" evidence="2">
    <location>
        <position position="296"/>
    </location>
    <ligand>
        <name>substrate</name>
    </ligand>
</feature>
<feature type="binding site" evidence="2">
    <location>
        <position position="25"/>
    </location>
    <ligand>
        <name>Mg(2+)</name>
        <dbReference type="ChEBI" id="CHEBI:18420"/>
        <label>3</label>
    </ligand>
</feature>
<keyword evidence="1 2" id="KW-0784">Thiamine biosynthesis</keyword>
<dbReference type="SUPFAM" id="SSF55326">
    <property type="entry name" value="PurM N-terminal domain-like"/>
    <property type="match status" value="1"/>
</dbReference>
<keyword evidence="2" id="KW-0547">Nucleotide-binding</keyword>
<dbReference type="Gene3D" id="3.30.1330.10">
    <property type="entry name" value="PurM-like, N-terminal domain"/>
    <property type="match status" value="1"/>
</dbReference>
<keyword evidence="2" id="KW-0460">Magnesium</keyword>
<feature type="binding site" evidence="2">
    <location>
        <position position="40"/>
    </location>
    <ligand>
        <name>Mg(2+)</name>
        <dbReference type="ChEBI" id="CHEBI:18420"/>
        <label>2</label>
    </ligand>
</feature>
<feature type="binding site" evidence="2">
    <location>
        <position position="197"/>
    </location>
    <ligand>
        <name>Mg(2+)</name>
        <dbReference type="ChEBI" id="CHEBI:18420"/>
        <label>3</label>
    </ligand>
</feature>
<dbReference type="GO" id="GO:0009229">
    <property type="term" value="P:thiamine diphosphate biosynthetic process"/>
    <property type="evidence" value="ECO:0007669"/>
    <property type="project" value="UniProtKB-UniRule"/>
</dbReference>
<comment type="function">
    <text evidence="2">Catalyzes the ATP-dependent phosphorylation of thiamine-monophosphate (TMP) to form thiamine-pyrophosphate (TPP), the active form of vitamin B1.</text>
</comment>
<sequence>MTEAEFIAALKRLPLHPAARDLGDDTAVLAPAGSLVLTKDMIVEGVHFLPDDPPGDVAWKLLAVNLSDLAAKGAEPVGVLLGYMLGDNGWDAAFLTGLDSAMRRFDCPLLGGDTVAATGARTLSLTAIGRAESAPARSGAQAGDALWVTGTIGDAGAGLAIAQGEAGPDTLLDRYRRPVPRLAEGRALAPIVHAMMDVSDGLLIDASRMAVASGLAVDIALDAVPLSDALIGHRKDNRDSRMAAVTAGDDYELLFALPPGTGPSVPATRVGSFNHGSGLLLTDGGAPIPLPDRTGFEHRR</sequence>
<comment type="pathway">
    <text evidence="2">Cofactor biosynthesis; thiamine diphosphate biosynthesis; thiamine diphosphate from thiamine phosphate: step 1/1.</text>
</comment>
<dbReference type="RefSeq" id="WP_184001996.1">
    <property type="nucleotide sequence ID" value="NZ_BAABIF010000004.1"/>
</dbReference>
<feature type="binding site" evidence="2">
    <location>
        <position position="199"/>
    </location>
    <ligand>
        <name>ATP</name>
        <dbReference type="ChEBI" id="CHEBI:30616"/>
    </ligand>
</feature>
<evidence type="ECO:0000259" key="4">
    <source>
        <dbReference type="Pfam" id="PF02769"/>
    </source>
</evidence>
<protein>
    <recommendedName>
        <fullName evidence="2">Thiamine-monophosphate kinase</fullName>
        <shortName evidence="2">TMP kinase</shortName>
        <shortName evidence="2">Thiamine-phosphate kinase</shortName>
        <ecNumber evidence="2">2.7.4.16</ecNumber>
    </recommendedName>
</protein>
<comment type="similarity">
    <text evidence="2">Belongs to the thiamine-monophosphate kinase family.</text>
</comment>
<keyword evidence="2" id="KW-0067">ATP-binding</keyword>
<feature type="binding site" evidence="2">
    <location>
        <position position="68"/>
    </location>
    <ligand>
        <name>Mg(2+)</name>
        <dbReference type="ChEBI" id="CHEBI:18420"/>
        <label>4</label>
    </ligand>
</feature>
<evidence type="ECO:0000313" key="5">
    <source>
        <dbReference type="EMBL" id="MBB5718349.1"/>
    </source>
</evidence>
<evidence type="ECO:0000259" key="3">
    <source>
        <dbReference type="Pfam" id="PF00586"/>
    </source>
</evidence>
<dbReference type="InterPro" id="IPR036676">
    <property type="entry name" value="PurM-like_C_sf"/>
</dbReference>
<dbReference type="EC" id="2.7.4.16" evidence="2"/>
<dbReference type="HAMAP" id="MF_02128">
    <property type="entry name" value="TMP_kinase"/>
    <property type="match status" value="1"/>
</dbReference>
<feature type="binding site" evidence="2">
    <location>
        <position position="200"/>
    </location>
    <ligand>
        <name>Mg(2+)</name>
        <dbReference type="ChEBI" id="CHEBI:18420"/>
        <label>5</label>
    </ligand>
</feature>
<feature type="binding site" evidence="2">
    <location>
        <position position="47"/>
    </location>
    <ligand>
        <name>substrate</name>
    </ligand>
</feature>
<dbReference type="CDD" id="cd02194">
    <property type="entry name" value="ThiL"/>
    <property type="match status" value="1"/>
</dbReference>
<dbReference type="Pfam" id="PF02769">
    <property type="entry name" value="AIRS_C"/>
    <property type="match status" value="1"/>
</dbReference>
<feature type="domain" description="PurM-like N-terminal" evidence="3">
    <location>
        <begin position="23"/>
        <end position="130"/>
    </location>
</feature>
<dbReference type="SUPFAM" id="SSF56042">
    <property type="entry name" value="PurM C-terminal domain-like"/>
    <property type="match status" value="1"/>
</dbReference>
<feature type="binding site" evidence="2">
    <location>
        <position position="40"/>
    </location>
    <ligand>
        <name>Mg(2+)</name>
        <dbReference type="ChEBI" id="CHEBI:18420"/>
        <label>1</label>
    </ligand>
</feature>
<feature type="binding site" evidence="2">
    <location>
        <position position="38"/>
    </location>
    <ligand>
        <name>Mg(2+)</name>
        <dbReference type="ChEBI" id="CHEBI:18420"/>
        <label>4</label>
    </ligand>
</feature>
<dbReference type="Gene3D" id="3.90.650.10">
    <property type="entry name" value="PurM-like C-terminal domain"/>
    <property type="match status" value="1"/>
</dbReference>
<dbReference type="GO" id="GO:0009030">
    <property type="term" value="F:thiamine-phosphate kinase activity"/>
    <property type="evidence" value="ECO:0007669"/>
    <property type="project" value="UniProtKB-UniRule"/>
</dbReference>
<dbReference type="AlphaFoldDB" id="A0A840YXU0"/>
<comment type="caution">
    <text evidence="2">Lacks conserved residue(s) required for the propagation of feature annotation.</text>
</comment>
<dbReference type="Pfam" id="PF00586">
    <property type="entry name" value="AIRS"/>
    <property type="match status" value="1"/>
</dbReference>
<dbReference type="PANTHER" id="PTHR30270">
    <property type="entry name" value="THIAMINE-MONOPHOSPHATE KINASE"/>
    <property type="match status" value="1"/>
</dbReference>